<reference evidence="1" key="1">
    <citation type="submission" date="2018-05" db="EMBL/GenBank/DDBJ databases">
        <authorList>
            <person name="Lanie J.A."/>
            <person name="Ng W.-L."/>
            <person name="Kazmierczak K.M."/>
            <person name="Andrzejewski T.M."/>
            <person name="Davidsen T.M."/>
            <person name="Wayne K.J."/>
            <person name="Tettelin H."/>
            <person name="Glass J.I."/>
            <person name="Rusch D."/>
            <person name="Podicherti R."/>
            <person name="Tsui H.-C.T."/>
            <person name="Winkler M.E."/>
        </authorList>
    </citation>
    <scope>NUCLEOTIDE SEQUENCE</scope>
</reference>
<dbReference type="InterPro" id="IPR036715">
    <property type="entry name" value="A-2_3-sialylTrfase_sf"/>
</dbReference>
<evidence type="ECO:0000313" key="1">
    <source>
        <dbReference type="EMBL" id="SVC63481.1"/>
    </source>
</evidence>
<dbReference type="EMBL" id="UINC01102117">
    <property type="protein sequence ID" value="SVC63481.1"/>
    <property type="molecule type" value="Genomic_DNA"/>
</dbReference>
<dbReference type="AlphaFoldDB" id="A0A382NV88"/>
<sequence>MEKKCLIIGKGPSMNLVKDIEFDGTIISCHQPLHKKTNFVCSSDANKFKDAEIQAILNNIQLVIGIHFAHKKNKIPKEYNSKVIFHKCKHLLTSGIFAMEWAISQGYTILYTAGIDFYTDDDGIMYPKRHTDPIQLHHRIKEVITDWVKQGIKIYKVEKKSILPIEVKFPN</sequence>
<dbReference type="SUPFAM" id="SSF102414">
    <property type="entry name" value="Alpha-2,3/8-sialyltransferase CstII"/>
    <property type="match status" value="1"/>
</dbReference>
<name>A0A382NV88_9ZZZZ</name>
<dbReference type="Gene3D" id="3.90.1480.10">
    <property type="entry name" value="Alpha-2,3-sialyltransferase"/>
    <property type="match status" value="1"/>
</dbReference>
<gene>
    <name evidence="1" type="ORF">METZ01_LOCUS316335</name>
</gene>
<proteinExistence type="predicted"/>
<organism evidence="1">
    <name type="scientific">marine metagenome</name>
    <dbReference type="NCBI Taxonomy" id="408172"/>
    <lineage>
        <taxon>unclassified sequences</taxon>
        <taxon>metagenomes</taxon>
        <taxon>ecological metagenomes</taxon>
    </lineage>
</organism>
<accession>A0A382NV88</accession>
<protein>
    <submittedName>
        <fullName evidence="1">Uncharacterized protein</fullName>
    </submittedName>
</protein>